<protein>
    <submittedName>
        <fullName evidence="1">Uncharacterized protein</fullName>
    </submittedName>
</protein>
<keyword evidence="2" id="KW-1185">Reference proteome</keyword>
<dbReference type="EMBL" id="JALAZD010000001">
    <property type="protein sequence ID" value="MCI0127394.1"/>
    <property type="molecule type" value="Genomic_DNA"/>
</dbReference>
<name>A0AA41UDJ0_9HYPH</name>
<accession>A0AA41UDJ0</accession>
<dbReference type="AlphaFoldDB" id="A0AA41UDJ0"/>
<sequence>MSELSNLAELAHFVGKSRLTSTDERARRRALAGLTARLDPRSQRRGVGELLGVVLALSARTRRMVMPRVEVEIDVFAPGGKRALRMNLGHHTQ</sequence>
<evidence type="ECO:0000313" key="1">
    <source>
        <dbReference type="EMBL" id="MCI0127394.1"/>
    </source>
</evidence>
<comment type="caution">
    <text evidence="1">The sequence shown here is derived from an EMBL/GenBank/DDBJ whole genome shotgun (WGS) entry which is preliminary data.</text>
</comment>
<organism evidence="1 2">
    <name type="scientific">Paradevosia shaoguanensis</name>
    <dbReference type="NCBI Taxonomy" id="1335043"/>
    <lineage>
        <taxon>Bacteria</taxon>
        <taxon>Pseudomonadati</taxon>
        <taxon>Pseudomonadota</taxon>
        <taxon>Alphaproteobacteria</taxon>
        <taxon>Hyphomicrobiales</taxon>
        <taxon>Devosiaceae</taxon>
        <taxon>Paradevosia</taxon>
    </lineage>
</organism>
<dbReference type="Proteomes" id="UP001156140">
    <property type="component" value="Unassembled WGS sequence"/>
</dbReference>
<reference evidence="1" key="1">
    <citation type="submission" date="2022-03" db="EMBL/GenBank/DDBJ databases">
        <title>The complete genome sequence of a Methyloterrigena soli.</title>
        <authorList>
            <person name="Zi Z."/>
        </authorList>
    </citation>
    <scope>NUCLEOTIDE SEQUENCE</scope>
    <source>
        <strain evidence="1">M48</strain>
    </source>
</reference>
<evidence type="ECO:0000313" key="2">
    <source>
        <dbReference type="Proteomes" id="UP001156140"/>
    </source>
</evidence>
<proteinExistence type="predicted"/>
<gene>
    <name evidence="1" type="ORF">ML536_11205</name>
</gene>
<dbReference type="RefSeq" id="WP_281735927.1">
    <property type="nucleotide sequence ID" value="NZ_JAKETQ010000001.1"/>
</dbReference>